<dbReference type="InterPro" id="IPR029063">
    <property type="entry name" value="SAM-dependent_MTases_sf"/>
</dbReference>
<dbReference type="Proteomes" id="UP000660611">
    <property type="component" value="Unassembled WGS sequence"/>
</dbReference>
<keyword evidence="3" id="KW-1185">Reference proteome</keyword>
<feature type="domain" description="Methyltransferase" evidence="1">
    <location>
        <begin position="142"/>
        <end position="228"/>
    </location>
</feature>
<name>A0A919PN01_9ACTN</name>
<dbReference type="AlphaFoldDB" id="A0A919PN01"/>
<evidence type="ECO:0000259" key="1">
    <source>
        <dbReference type="Pfam" id="PF13649"/>
    </source>
</evidence>
<comment type="caution">
    <text evidence="2">The sequence shown here is derived from an EMBL/GenBank/DDBJ whole genome shotgun (WGS) entry which is preliminary data.</text>
</comment>
<dbReference type="Pfam" id="PF13649">
    <property type="entry name" value="Methyltransf_25"/>
    <property type="match status" value="1"/>
</dbReference>
<dbReference type="CDD" id="cd02440">
    <property type="entry name" value="AdoMet_MTases"/>
    <property type="match status" value="1"/>
</dbReference>
<dbReference type="SUPFAM" id="SSF53335">
    <property type="entry name" value="S-adenosyl-L-methionine-dependent methyltransferases"/>
    <property type="match status" value="1"/>
</dbReference>
<evidence type="ECO:0000313" key="2">
    <source>
        <dbReference type="EMBL" id="GIG45128.1"/>
    </source>
</evidence>
<organism evidence="2 3">
    <name type="scientific">Dactylosporangium siamense</name>
    <dbReference type="NCBI Taxonomy" id="685454"/>
    <lineage>
        <taxon>Bacteria</taxon>
        <taxon>Bacillati</taxon>
        <taxon>Actinomycetota</taxon>
        <taxon>Actinomycetes</taxon>
        <taxon>Micromonosporales</taxon>
        <taxon>Micromonosporaceae</taxon>
        <taxon>Dactylosporangium</taxon>
    </lineage>
</organism>
<accession>A0A919PN01</accession>
<evidence type="ECO:0000313" key="3">
    <source>
        <dbReference type="Proteomes" id="UP000660611"/>
    </source>
</evidence>
<dbReference type="Gene3D" id="3.40.50.150">
    <property type="entry name" value="Vaccinia Virus protein VP39"/>
    <property type="match status" value="1"/>
</dbReference>
<reference evidence="2" key="1">
    <citation type="submission" date="2021-01" db="EMBL/GenBank/DDBJ databases">
        <title>Whole genome shotgun sequence of Dactylosporangium siamense NBRC 106093.</title>
        <authorList>
            <person name="Komaki H."/>
            <person name="Tamura T."/>
        </authorList>
    </citation>
    <scope>NUCLEOTIDE SEQUENCE</scope>
    <source>
        <strain evidence="2">NBRC 106093</strain>
    </source>
</reference>
<proteinExistence type="predicted"/>
<dbReference type="InterPro" id="IPR041698">
    <property type="entry name" value="Methyltransf_25"/>
</dbReference>
<dbReference type="EMBL" id="BONQ01000050">
    <property type="protein sequence ID" value="GIG45128.1"/>
    <property type="molecule type" value="Genomic_DNA"/>
</dbReference>
<sequence length="346" mass="37273">MSRVDMKTFASPAWIIFFMTTAARRVPARGPGLAGYRTRVPILEISDLIIRHDVATGASLPVRRDEVIAALRAAGDRRGARIVAGLPHRDGVLEAAAVDRLLVRTHTELQRLNEELRIAEQLAELLGPLLAAVARGGERPRVVDVGCGIGYAVRWLAAAGVLGDVDLSGVDFNPALVAEATRLADVEGLACRFVRGDAFALPGSATVYISVGVLHHLRGDALGAFFRAQADAGAQAYCHFDIAATRLAPVGAWMFHRARMREPLGRHDGVVSARRAHTDHDLMTAARSAPGLVPLLHRPTHHSNPFCASVRPLLGVRPQEVSALRAALGPAARHLVTDSRPMRRPW</sequence>
<gene>
    <name evidence="2" type="ORF">Dsi01nite_031690</name>
</gene>
<protein>
    <recommendedName>
        <fullName evidence="1">Methyltransferase domain-containing protein</fullName>
    </recommendedName>
</protein>